<dbReference type="AlphaFoldDB" id="A0AAV6WAI0"/>
<feature type="domain" description="Serine aminopeptidase S33" evidence="4">
    <location>
        <begin position="195"/>
        <end position="265"/>
    </location>
</feature>
<comment type="similarity">
    <text evidence="1">Belongs to the AB hydrolase superfamily. AB hydrolase 4 family.</text>
</comment>
<dbReference type="Pfam" id="PF12146">
    <property type="entry name" value="Hydrolase_4"/>
    <property type="match status" value="1"/>
</dbReference>
<evidence type="ECO:0000256" key="2">
    <source>
        <dbReference type="SAM" id="MobiDB-lite"/>
    </source>
</evidence>
<gene>
    <name evidence="5" type="ORF">BUALT_Bualt19G0086600</name>
</gene>
<keyword evidence="3" id="KW-1133">Transmembrane helix</keyword>
<dbReference type="Gene3D" id="3.40.50.1820">
    <property type="entry name" value="alpha/beta hydrolase"/>
    <property type="match status" value="1"/>
</dbReference>
<evidence type="ECO:0000256" key="1">
    <source>
        <dbReference type="ARBA" id="ARBA00010884"/>
    </source>
</evidence>
<dbReference type="GO" id="GO:0034338">
    <property type="term" value="F:short-chain carboxylesterase activity"/>
    <property type="evidence" value="ECO:0007669"/>
    <property type="project" value="TreeGrafter"/>
</dbReference>
<evidence type="ECO:0000313" key="6">
    <source>
        <dbReference type="Proteomes" id="UP000826271"/>
    </source>
</evidence>
<dbReference type="InterPro" id="IPR029058">
    <property type="entry name" value="AB_hydrolase_fold"/>
</dbReference>
<reference evidence="5" key="1">
    <citation type="submission" date="2019-10" db="EMBL/GenBank/DDBJ databases">
        <authorList>
            <person name="Zhang R."/>
            <person name="Pan Y."/>
            <person name="Wang J."/>
            <person name="Ma R."/>
            <person name="Yu S."/>
        </authorList>
    </citation>
    <scope>NUCLEOTIDE SEQUENCE</scope>
    <source>
        <strain evidence="5">LA-IB0</strain>
        <tissue evidence="5">Leaf</tissue>
    </source>
</reference>
<evidence type="ECO:0000313" key="5">
    <source>
        <dbReference type="EMBL" id="KAG8364058.1"/>
    </source>
</evidence>
<evidence type="ECO:0000256" key="3">
    <source>
        <dbReference type="SAM" id="Phobius"/>
    </source>
</evidence>
<keyword evidence="3" id="KW-0472">Membrane</keyword>
<feature type="region of interest" description="Disordered" evidence="2">
    <location>
        <begin position="479"/>
        <end position="503"/>
    </location>
</feature>
<dbReference type="PANTHER" id="PTHR10794">
    <property type="entry name" value="ABHYDROLASE DOMAIN-CONTAINING PROTEIN"/>
    <property type="match status" value="1"/>
</dbReference>
<dbReference type="GO" id="GO:0047372">
    <property type="term" value="F:monoacylglycerol lipase activity"/>
    <property type="evidence" value="ECO:0007669"/>
    <property type="project" value="TreeGrafter"/>
</dbReference>
<organism evidence="5 6">
    <name type="scientific">Buddleja alternifolia</name>
    <dbReference type="NCBI Taxonomy" id="168488"/>
    <lineage>
        <taxon>Eukaryota</taxon>
        <taxon>Viridiplantae</taxon>
        <taxon>Streptophyta</taxon>
        <taxon>Embryophyta</taxon>
        <taxon>Tracheophyta</taxon>
        <taxon>Spermatophyta</taxon>
        <taxon>Magnoliopsida</taxon>
        <taxon>eudicotyledons</taxon>
        <taxon>Gunneridae</taxon>
        <taxon>Pentapetalae</taxon>
        <taxon>asterids</taxon>
        <taxon>lamiids</taxon>
        <taxon>Lamiales</taxon>
        <taxon>Scrophulariaceae</taxon>
        <taxon>Buddlejeae</taxon>
        <taxon>Buddleja</taxon>
    </lineage>
</organism>
<protein>
    <recommendedName>
        <fullName evidence="4">Serine aminopeptidase S33 domain-containing protein</fullName>
    </recommendedName>
</protein>
<keyword evidence="6" id="KW-1185">Reference proteome</keyword>
<sequence>MESLNGMESTAVDSPYAALLTAAMLIPIYHYILVSILIVFLFLYNFLELHFLQDLFTGFRGQSVNLTFNPYSQVYHDVVSKCRILHGRYLSTPWICSPHLQTAFLHYIGNNPVVNYRRQIFITSDGGTLALDWVMNAEVKKPPIQGNDAVKQDDRNPIIIIIPGLTSDSESAVSDGVMREPESGREDSNSVHTYVKHLGFKMAKRGWNVVVSNHRGLGGVSITSDCFYHGGWTEDVRRVIDHIHCQYSEAPLFVVGTSIGANILICDRYMSRRTRQRFYNKALTIGLKDYAKSHEAVLSRILNWEGIKKALTVRDFDDCATRVVGKYETVDTYYRRCSSSNFVGSVTVPLLCISSLDDPVCTSEAIPFDECRLNTNVVLATTKHGGHLPFFEGLTAKSVWWVRAVDEFFCALQSSPLSQRKKEIPVSSSNPHESSIDHAPYIHVSEEGTITAVREEVAEILNMDQNKTKNLICAEERQKDENDLDQTPVTACSPEQNKTENSICAEERQKDENDLDQTPVAACSPEQDISSHIVAPLKKSLNQVSRQNRKSLWLLAYIAMVTTWPVVGSILAVFFRKKFKNLFSRR</sequence>
<dbReference type="Proteomes" id="UP000826271">
    <property type="component" value="Unassembled WGS sequence"/>
</dbReference>
<name>A0AAV6WAI0_9LAMI</name>
<keyword evidence="3" id="KW-0812">Transmembrane</keyword>
<feature type="transmembrane region" description="Helical" evidence="3">
    <location>
        <begin position="28"/>
        <end position="47"/>
    </location>
</feature>
<dbReference type="EMBL" id="WHWC01000019">
    <property type="protein sequence ID" value="KAG8364058.1"/>
    <property type="molecule type" value="Genomic_DNA"/>
</dbReference>
<dbReference type="PANTHER" id="PTHR10794:SF63">
    <property type="entry name" value="ALPHA_BETA HYDROLASE 1, ISOFORM A"/>
    <property type="match status" value="1"/>
</dbReference>
<proteinExistence type="inferred from homology"/>
<accession>A0AAV6WAI0</accession>
<dbReference type="InterPro" id="IPR022742">
    <property type="entry name" value="Hydrolase_4"/>
</dbReference>
<feature type="transmembrane region" description="Helical" evidence="3">
    <location>
        <begin position="552"/>
        <end position="575"/>
    </location>
</feature>
<evidence type="ECO:0000259" key="4">
    <source>
        <dbReference type="Pfam" id="PF12146"/>
    </source>
</evidence>
<feature type="compositionally biased region" description="Polar residues" evidence="2">
    <location>
        <begin position="485"/>
        <end position="502"/>
    </location>
</feature>
<comment type="caution">
    <text evidence="5">The sequence shown here is derived from an EMBL/GenBank/DDBJ whole genome shotgun (WGS) entry which is preliminary data.</text>
</comment>
<dbReference type="SUPFAM" id="SSF53474">
    <property type="entry name" value="alpha/beta-Hydrolases"/>
    <property type="match status" value="1"/>
</dbReference>
<dbReference type="InterPro" id="IPR050960">
    <property type="entry name" value="AB_hydrolase_4_sf"/>
</dbReference>